<dbReference type="InterPro" id="IPR036397">
    <property type="entry name" value="RNaseH_sf"/>
</dbReference>
<dbReference type="GO" id="GO:0008408">
    <property type="term" value="F:3'-5' exonuclease activity"/>
    <property type="evidence" value="ECO:0000318"/>
    <property type="project" value="GO_Central"/>
</dbReference>
<dbReference type="GO" id="GO:0003676">
    <property type="term" value="F:nucleic acid binding"/>
    <property type="evidence" value="ECO:0007669"/>
    <property type="project" value="InterPro"/>
</dbReference>
<dbReference type="SUPFAM" id="SSF53098">
    <property type="entry name" value="Ribonuclease H-like"/>
    <property type="match status" value="1"/>
</dbReference>
<dbReference type="AlphaFoldDB" id="F0ZVP6"/>
<dbReference type="InterPro" id="IPR012337">
    <property type="entry name" value="RNaseH-like_sf"/>
</dbReference>
<sequence>MYSFNTTQKVLKNFGRIKGHQSKGVVISPYCEGACCQMISSSSSIPMTINNKFGISGNTLPFLKEECSHFETNSNNGAINGISSFLFRNKNSFFTPCNRLYGTLSHSNGNNNQNTFLYKAAPSTSILDSYYSSNQNFKSPFKNNYNNLDFNSNYTTSFNNNNNNIINLNSNNKNHNKINNHNHNHTHNINNYFGTLNEPYQNCVKFESNKSNYVLEIIEGILPKDLVSGSKMLTPNEPHSIFVNFSSAVKAYQAHQYITEWSEKNSTNLKSNLIRTSLDPLHSIEKTNIEKLPEYPVPNYQLFKSEPSIDIIQNKLLGGVPISNFNEKNQITLSFFFEYIHKDDIPENYDYYVITLSNGDNTMVFDIKSIGHIPKVLIEVLNSPNIAKVGFNNHRQHIHLFENQYNLKINNFEDLSKHPIILRSKPRNLTSVVGIFLKYKLPRLEINRFSHGQLISHLFSEKKIEHYAQITDSVHSLANILKSQQPDFFLSFSYINFFSIENTSSVMDEDLSEGSTTS</sequence>
<protein>
    <recommendedName>
        <fullName evidence="3">3'-5' exonuclease domain-containing protein</fullName>
    </recommendedName>
</protein>
<evidence type="ECO:0000313" key="1">
    <source>
        <dbReference type="EMBL" id="EGC31985.1"/>
    </source>
</evidence>
<evidence type="ECO:0008006" key="3">
    <source>
        <dbReference type="Google" id="ProtNLM"/>
    </source>
</evidence>
<organism evidence="1 2">
    <name type="scientific">Dictyostelium purpureum</name>
    <name type="common">Slime mold</name>
    <dbReference type="NCBI Taxonomy" id="5786"/>
    <lineage>
        <taxon>Eukaryota</taxon>
        <taxon>Amoebozoa</taxon>
        <taxon>Evosea</taxon>
        <taxon>Eumycetozoa</taxon>
        <taxon>Dictyostelia</taxon>
        <taxon>Dictyosteliales</taxon>
        <taxon>Dictyosteliaceae</taxon>
        <taxon>Dictyostelium</taxon>
    </lineage>
</organism>
<gene>
    <name evidence="1" type="ORF">DICPUDRAFT_156094</name>
</gene>
<dbReference type="FunCoup" id="F0ZVP6">
    <property type="interactions" value="937"/>
</dbReference>
<dbReference type="Gene3D" id="3.30.420.10">
    <property type="entry name" value="Ribonuclease H-like superfamily/Ribonuclease H"/>
    <property type="match status" value="1"/>
</dbReference>
<dbReference type="InParanoid" id="F0ZVP6"/>
<proteinExistence type="predicted"/>
<dbReference type="eggNOG" id="ENOG502RHVA">
    <property type="taxonomic scope" value="Eukaryota"/>
</dbReference>
<accession>F0ZVP6</accession>
<dbReference type="RefSeq" id="XP_003291483.1">
    <property type="nucleotide sequence ID" value="XM_003291435.1"/>
</dbReference>
<reference evidence="2" key="1">
    <citation type="journal article" date="2011" name="Genome Biol.">
        <title>Comparative genomics of the social amoebae Dictyostelium discoideum and Dictyostelium purpureum.</title>
        <authorList>
            <consortium name="US DOE Joint Genome Institute (JGI-PGF)"/>
            <person name="Sucgang R."/>
            <person name="Kuo A."/>
            <person name="Tian X."/>
            <person name="Salerno W."/>
            <person name="Parikh A."/>
            <person name="Feasley C.L."/>
            <person name="Dalin E."/>
            <person name="Tu H."/>
            <person name="Huang E."/>
            <person name="Barry K."/>
            <person name="Lindquist E."/>
            <person name="Shapiro H."/>
            <person name="Bruce D."/>
            <person name="Schmutz J."/>
            <person name="Salamov A."/>
            <person name="Fey P."/>
            <person name="Gaudet P."/>
            <person name="Anjard C."/>
            <person name="Babu M.M."/>
            <person name="Basu S."/>
            <person name="Bushmanova Y."/>
            <person name="van der Wel H."/>
            <person name="Katoh-Kurasawa M."/>
            <person name="Dinh C."/>
            <person name="Coutinho P.M."/>
            <person name="Saito T."/>
            <person name="Elias M."/>
            <person name="Schaap P."/>
            <person name="Kay R.R."/>
            <person name="Henrissat B."/>
            <person name="Eichinger L."/>
            <person name="Rivero F."/>
            <person name="Putnam N.H."/>
            <person name="West C.M."/>
            <person name="Loomis W.F."/>
            <person name="Chisholm R.L."/>
            <person name="Shaulsky G."/>
            <person name="Strassmann J.E."/>
            <person name="Queller D.C."/>
            <person name="Kuspa A."/>
            <person name="Grigoriev I.V."/>
        </authorList>
    </citation>
    <scope>NUCLEOTIDE SEQUENCE [LARGE SCALE GENOMIC DNA]</scope>
    <source>
        <strain evidence="2">QSDP1</strain>
    </source>
</reference>
<dbReference type="GeneID" id="10507672"/>
<dbReference type="EMBL" id="GL871218">
    <property type="protein sequence ID" value="EGC31985.1"/>
    <property type="molecule type" value="Genomic_DNA"/>
</dbReference>
<dbReference type="KEGG" id="dpp:DICPUDRAFT_156094"/>
<dbReference type="OrthoDB" id="1920326at2759"/>
<dbReference type="Proteomes" id="UP000001064">
    <property type="component" value="Unassembled WGS sequence"/>
</dbReference>
<name>F0ZVP6_DICPU</name>
<dbReference type="OMA" id="KEECPHY"/>
<dbReference type="VEuPathDB" id="AmoebaDB:DICPUDRAFT_156094"/>
<keyword evidence="2" id="KW-1185">Reference proteome</keyword>
<evidence type="ECO:0000313" key="2">
    <source>
        <dbReference type="Proteomes" id="UP000001064"/>
    </source>
</evidence>